<sequence>MGPTRARGGTADSAAAAATTVRVQTSTSEPPGPPGPGDVANLVGPPKLRGPRWAVAAFDKSQPVLSRVSAVQVYLVALGSVEDPIANISMLVQARQGSVVPVTVFRAGSGRTLECPKLNVFGLDIGAAVRETGISLRTLQAARVQGVRIDVTDDPAAKTRDLPNVAAVGLLLSK</sequence>
<evidence type="ECO:0000313" key="3">
    <source>
        <dbReference type="Proteomes" id="UP000075714"/>
    </source>
</evidence>
<dbReference type="EMBL" id="LSYV01000804">
    <property type="protein sequence ID" value="KXZ41094.1"/>
    <property type="molecule type" value="Genomic_DNA"/>
</dbReference>
<keyword evidence="3" id="KW-1185">Reference proteome</keyword>
<evidence type="ECO:0000256" key="1">
    <source>
        <dbReference type="SAM" id="MobiDB-lite"/>
    </source>
</evidence>
<gene>
    <name evidence="2" type="ORF">GPECTOR_808g37</name>
</gene>
<feature type="region of interest" description="Disordered" evidence="1">
    <location>
        <begin position="1"/>
        <end position="44"/>
    </location>
</feature>
<dbReference type="Proteomes" id="UP000075714">
    <property type="component" value="Unassembled WGS sequence"/>
</dbReference>
<name>A0A150FU05_GONPE</name>
<evidence type="ECO:0000313" key="2">
    <source>
        <dbReference type="EMBL" id="KXZ41094.1"/>
    </source>
</evidence>
<dbReference type="AlphaFoldDB" id="A0A150FU05"/>
<proteinExistence type="predicted"/>
<accession>A0A150FU05</accession>
<feature type="compositionally biased region" description="Low complexity" evidence="1">
    <location>
        <begin position="1"/>
        <end position="28"/>
    </location>
</feature>
<reference evidence="3" key="1">
    <citation type="journal article" date="2016" name="Nat. Commun.">
        <title>The Gonium pectorale genome demonstrates co-option of cell cycle regulation during the evolution of multicellularity.</title>
        <authorList>
            <person name="Hanschen E.R."/>
            <person name="Marriage T.N."/>
            <person name="Ferris P.J."/>
            <person name="Hamaji T."/>
            <person name="Toyoda A."/>
            <person name="Fujiyama A."/>
            <person name="Neme R."/>
            <person name="Noguchi H."/>
            <person name="Minakuchi Y."/>
            <person name="Suzuki M."/>
            <person name="Kawai-Toyooka H."/>
            <person name="Smith D.R."/>
            <person name="Sparks H."/>
            <person name="Anderson J."/>
            <person name="Bakaric R."/>
            <person name="Luria V."/>
            <person name="Karger A."/>
            <person name="Kirschner M.W."/>
            <person name="Durand P.M."/>
            <person name="Michod R.E."/>
            <person name="Nozaki H."/>
            <person name="Olson B.J."/>
        </authorList>
    </citation>
    <scope>NUCLEOTIDE SEQUENCE [LARGE SCALE GENOMIC DNA]</scope>
    <source>
        <strain evidence="3">NIES-2863</strain>
    </source>
</reference>
<organism evidence="2 3">
    <name type="scientific">Gonium pectorale</name>
    <name type="common">Green alga</name>
    <dbReference type="NCBI Taxonomy" id="33097"/>
    <lineage>
        <taxon>Eukaryota</taxon>
        <taxon>Viridiplantae</taxon>
        <taxon>Chlorophyta</taxon>
        <taxon>core chlorophytes</taxon>
        <taxon>Chlorophyceae</taxon>
        <taxon>CS clade</taxon>
        <taxon>Chlamydomonadales</taxon>
        <taxon>Volvocaceae</taxon>
        <taxon>Gonium</taxon>
    </lineage>
</organism>
<comment type="caution">
    <text evidence="2">The sequence shown here is derived from an EMBL/GenBank/DDBJ whole genome shotgun (WGS) entry which is preliminary data.</text>
</comment>
<protein>
    <submittedName>
        <fullName evidence="2">Uncharacterized protein</fullName>
    </submittedName>
</protein>